<organism evidence="2 3">
    <name type="scientific">Drechslerella stenobrocha 248</name>
    <dbReference type="NCBI Taxonomy" id="1043628"/>
    <lineage>
        <taxon>Eukaryota</taxon>
        <taxon>Fungi</taxon>
        <taxon>Dikarya</taxon>
        <taxon>Ascomycota</taxon>
        <taxon>Pezizomycotina</taxon>
        <taxon>Orbiliomycetes</taxon>
        <taxon>Orbiliales</taxon>
        <taxon>Orbiliaceae</taxon>
        <taxon>Drechslerella</taxon>
    </lineage>
</organism>
<evidence type="ECO:0000313" key="2">
    <source>
        <dbReference type="EMBL" id="EWC48738.1"/>
    </source>
</evidence>
<protein>
    <submittedName>
        <fullName evidence="2">Uncharacterized protein</fullName>
    </submittedName>
</protein>
<dbReference type="HOGENOM" id="CLU_1906694_0_0_1"/>
<name>W7I8V0_9PEZI</name>
<sequence>MSEAAESSKLTPKNGKAERKRENLEEVPIYDYIVPKLPPSLEKRMEEIYTAIAKHSEAKADGKDMLAKSYAANLTLMYQDLNTDDADEEDWWLPNEVKKERATRPENRVDVLTNPFGFRRPRNAVDGGVAKIE</sequence>
<dbReference type="Proteomes" id="UP000024837">
    <property type="component" value="Unassembled WGS sequence"/>
</dbReference>
<reference evidence="2 3" key="1">
    <citation type="submission" date="2013-05" db="EMBL/GenBank/DDBJ databases">
        <title>Drechslerella stenobrocha genome reveals carnivorous origination and mechanical trapping mechanism of predatory fungi.</title>
        <authorList>
            <person name="Liu X."/>
            <person name="Zhang W."/>
            <person name="Liu K."/>
        </authorList>
    </citation>
    <scope>NUCLEOTIDE SEQUENCE [LARGE SCALE GENOMIC DNA]</scope>
    <source>
        <strain evidence="2 3">248</strain>
    </source>
</reference>
<evidence type="ECO:0000256" key="1">
    <source>
        <dbReference type="SAM" id="MobiDB-lite"/>
    </source>
</evidence>
<evidence type="ECO:0000313" key="3">
    <source>
        <dbReference type="Proteomes" id="UP000024837"/>
    </source>
</evidence>
<gene>
    <name evidence="2" type="ORF">DRE_00043</name>
</gene>
<proteinExistence type="predicted"/>
<accession>W7I8V0</accession>
<dbReference type="AlphaFoldDB" id="W7I8V0"/>
<keyword evidence="3" id="KW-1185">Reference proteome</keyword>
<feature type="region of interest" description="Disordered" evidence="1">
    <location>
        <begin position="1"/>
        <end position="22"/>
    </location>
</feature>
<dbReference type="EMBL" id="KI966371">
    <property type="protein sequence ID" value="EWC48738.1"/>
    <property type="molecule type" value="Genomic_DNA"/>
</dbReference>